<dbReference type="Gene3D" id="3.60.15.10">
    <property type="entry name" value="Ribonuclease Z/Hydroxyacylglutathione hydrolase-like"/>
    <property type="match status" value="1"/>
</dbReference>
<dbReference type="InterPro" id="IPR051453">
    <property type="entry name" value="MBL_Glyoxalase_II"/>
</dbReference>
<organism evidence="6 7">
    <name type="scientific">Candidatus Aquicultor secundus</name>
    <dbReference type="NCBI Taxonomy" id="1973895"/>
    <lineage>
        <taxon>Bacteria</taxon>
        <taxon>Bacillati</taxon>
        <taxon>Actinomycetota</taxon>
        <taxon>Candidatus Aquicultoria</taxon>
        <taxon>Candidatus Aquicultorales</taxon>
        <taxon>Candidatus Aquicultoraceae</taxon>
        <taxon>Candidatus Aquicultor</taxon>
    </lineage>
</organism>
<evidence type="ECO:0000256" key="3">
    <source>
        <dbReference type="ARBA" id="ARBA00022801"/>
    </source>
</evidence>
<dbReference type="GO" id="GO:0016787">
    <property type="term" value="F:hydrolase activity"/>
    <property type="evidence" value="ECO:0007669"/>
    <property type="project" value="UniProtKB-KW"/>
</dbReference>
<keyword evidence="4" id="KW-0862">Zinc</keyword>
<name>A0A2M7T664_9ACTN</name>
<feature type="non-terminal residue" evidence="6">
    <location>
        <position position="1"/>
    </location>
</feature>
<dbReference type="PANTHER" id="PTHR46233">
    <property type="entry name" value="HYDROXYACYLGLUTATHIONE HYDROLASE GLOC"/>
    <property type="match status" value="1"/>
</dbReference>
<evidence type="ECO:0000256" key="2">
    <source>
        <dbReference type="ARBA" id="ARBA00022723"/>
    </source>
</evidence>
<gene>
    <name evidence="6" type="ORF">COY37_09085</name>
</gene>
<dbReference type="SUPFAM" id="SSF56281">
    <property type="entry name" value="Metallo-hydrolase/oxidoreductase"/>
    <property type="match status" value="1"/>
</dbReference>
<dbReference type="GO" id="GO:0046872">
    <property type="term" value="F:metal ion binding"/>
    <property type="evidence" value="ECO:0007669"/>
    <property type="project" value="UniProtKB-KW"/>
</dbReference>
<comment type="caution">
    <text evidence="6">The sequence shown here is derived from an EMBL/GenBank/DDBJ whole genome shotgun (WGS) entry which is preliminary data.</text>
</comment>
<sequence>LLFNRSIGRTDLAGGSYETLLKSVRERILKYPDQVKVYPGHGPSTTVGDERRHNPYLTD</sequence>
<dbReference type="AlphaFoldDB" id="A0A2M7T664"/>
<accession>A0A2M7T664</accession>
<dbReference type="Proteomes" id="UP000230956">
    <property type="component" value="Unassembled WGS sequence"/>
</dbReference>
<dbReference type="EMBL" id="PFNG01000213">
    <property type="protein sequence ID" value="PIZ36134.1"/>
    <property type="molecule type" value="Genomic_DNA"/>
</dbReference>
<keyword evidence="2" id="KW-0479">Metal-binding</keyword>
<dbReference type="InterPro" id="IPR036866">
    <property type="entry name" value="RibonucZ/Hydroxyglut_hydro"/>
</dbReference>
<keyword evidence="3" id="KW-0378">Hydrolase</keyword>
<comment type="cofactor">
    <cofactor evidence="1">
        <name>Zn(2+)</name>
        <dbReference type="ChEBI" id="CHEBI:29105"/>
    </cofactor>
</comment>
<evidence type="ECO:0000256" key="1">
    <source>
        <dbReference type="ARBA" id="ARBA00001947"/>
    </source>
</evidence>
<evidence type="ECO:0000313" key="6">
    <source>
        <dbReference type="EMBL" id="PIZ36134.1"/>
    </source>
</evidence>
<protein>
    <recommendedName>
        <fullName evidence="8">MBL fold metallo-hydrolase</fullName>
    </recommendedName>
</protein>
<evidence type="ECO:0000313" key="7">
    <source>
        <dbReference type="Proteomes" id="UP000230956"/>
    </source>
</evidence>
<evidence type="ECO:0008006" key="8">
    <source>
        <dbReference type="Google" id="ProtNLM"/>
    </source>
</evidence>
<evidence type="ECO:0000256" key="5">
    <source>
        <dbReference type="SAM" id="MobiDB-lite"/>
    </source>
</evidence>
<reference evidence="7" key="1">
    <citation type="submission" date="2017-09" db="EMBL/GenBank/DDBJ databases">
        <title>Depth-based differentiation of microbial function through sediment-hosted aquifers and enrichment of novel symbionts in the deep terrestrial subsurface.</title>
        <authorList>
            <person name="Probst A.J."/>
            <person name="Ladd B."/>
            <person name="Jarett J.K."/>
            <person name="Geller-Mcgrath D.E."/>
            <person name="Sieber C.M.K."/>
            <person name="Emerson J.B."/>
            <person name="Anantharaman K."/>
            <person name="Thomas B.C."/>
            <person name="Malmstrom R."/>
            <person name="Stieglmeier M."/>
            <person name="Klingl A."/>
            <person name="Woyke T."/>
            <person name="Ryan C.M."/>
            <person name="Banfield J.F."/>
        </authorList>
    </citation>
    <scope>NUCLEOTIDE SEQUENCE [LARGE SCALE GENOMIC DNA]</scope>
</reference>
<evidence type="ECO:0000256" key="4">
    <source>
        <dbReference type="ARBA" id="ARBA00022833"/>
    </source>
</evidence>
<feature type="region of interest" description="Disordered" evidence="5">
    <location>
        <begin position="35"/>
        <end position="59"/>
    </location>
</feature>
<proteinExistence type="predicted"/>
<dbReference type="PANTHER" id="PTHR46233:SF3">
    <property type="entry name" value="HYDROXYACYLGLUTATHIONE HYDROLASE GLOC"/>
    <property type="match status" value="1"/>
</dbReference>